<reference evidence="2 3" key="1">
    <citation type="submission" date="2013-03" db="EMBL/GenBank/DDBJ databases">
        <title>The Genome Sequence of Cladophialophora psammophila CBS 110553.</title>
        <authorList>
            <consortium name="The Broad Institute Genomics Platform"/>
            <person name="Cuomo C."/>
            <person name="de Hoog S."/>
            <person name="Gorbushina A."/>
            <person name="Walker B."/>
            <person name="Young S.K."/>
            <person name="Zeng Q."/>
            <person name="Gargeya S."/>
            <person name="Fitzgerald M."/>
            <person name="Haas B."/>
            <person name="Abouelleil A."/>
            <person name="Allen A.W."/>
            <person name="Alvarado L."/>
            <person name="Arachchi H.M."/>
            <person name="Berlin A.M."/>
            <person name="Chapman S.B."/>
            <person name="Gainer-Dewar J."/>
            <person name="Goldberg J."/>
            <person name="Griggs A."/>
            <person name="Gujja S."/>
            <person name="Hansen M."/>
            <person name="Howarth C."/>
            <person name="Imamovic A."/>
            <person name="Ireland A."/>
            <person name="Larimer J."/>
            <person name="McCowan C."/>
            <person name="Murphy C."/>
            <person name="Pearson M."/>
            <person name="Poon T.W."/>
            <person name="Priest M."/>
            <person name="Roberts A."/>
            <person name="Saif S."/>
            <person name="Shea T."/>
            <person name="Sisk P."/>
            <person name="Sykes S."/>
            <person name="Wortman J."/>
            <person name="Nusbaum C."/>
            <person name="Birren B."/>
        </authorList>
    </citation>
    <scope>NUCLEOTIDE SEQUENCE [LARGE SCALE GENOMIC DNA]</scope>
    <source>
        <strain evidence="2 3">CBS 110553</strain>
    </source>
</reference>
<accession>W9XED5</accession>
<dbReference type="HOGENOM" id="CLU_1815613_0_0_1"/>
<dbReference type="AlphaFoldDB" id="W9XED5"/>
<dbReference type="GeneID" id="19192426"/>
<keyword evidence="3" id="KW-1185">Reference proteome</keyword>
<organism evidence="2 3">
    <name type="scientific">Cladophialophora psammophila CBS 110553</name>
    <dbReference type="NCBI Taxonomy" id="1182543"/>
    <lineage>
        <taxon>Eukaryota</taxon>
        <taxon>Fungi</taxon>
        <taxon>Dikarya</taxon>
        <taxon>Ascomycota</taxon>
        <taxon>Pezizomycotina</taxon>
        <taxon>Eurotiomycetes</taxon>
        <taxon>Chaetothyriomycetidae</taxon>
        <taxon>Chaetothyriales</taxon>
        <taxon>Herpotrichiellaceae</taxon>
        <taxon>Cladophialophora</taxon>
    </lineage>
</organism>
<name>W9XED5_9EURO</name>
<dbReference type="EMBL" id="AMGX01000012">
    <property type="protein sequence ID" value="EXJ68789.1"/>
    <property type="molecule type" value="Genomic_DNA"/>
</dbReference>
<dbReference type="Pfam" id="PF10703">
    <property type="entry name" value="MoaF"/>
    <property type="match status" value="1"/>
</dbReference>
<dbReference type="RefSeq" id="XP_007746499.1">
    <property type="nucleotide sequence ID" value="XM_007748309.1"/>
</dbReference>
<dbReference type="InterPro" id="IPR024724">
    <property type="entry name" value="MoaF_N"/>
</dbReference>
<dbReference type="InterPro" id="IPR012674">
    <property type="entry name" value="Calycin"/>
</dbReference>
<proteinExistence type="predicted"/>
<gene>
    <name evidence="2" type="ORF">A1O5_07720</name>
</gene>
<evidence type="ECO:0000313" key="2">
    <source>
        <dbReference type="EMBL" id="EXJ68789.1"/>
    </source>
</evidence>
<dbReference type="Proteomes" id="UP000019471">
    <property type="component" value="Unassembled WGS sequence"/>
</dbReference>
<protein>
    <recommendedName>
        <fullName evidence="1">Molybdenum cofactor biosynthesis protein F N-terminal domain-containing protein</fullName>
    </recommendedName>
</protein>
<dbReference type="OrthoDB" id="4240387at2759"/>
<sequence length="142" mass="15741">MSFNPSLDVPVLDHPPDKVGGPESTGLVGYTFFYTYPTGLSYKISFDEKTAYFTLPPGALAVDGRSFLGVPYRCRELRPDLFLAHWMVPGRQGHVALVFDLANNRVDCAALMPGLFEPFGRTSLSKIWRNGENAIQITEGQK</sequence>
<comment type="caution">
    <text evidence="2">The sequence shown here is derived from an EMBL/GenBank/DDBJ whole genome shotgun (WGS) entry which is preliminary data.</text>
</comment>
<feature type="domain" description="Molybdenum cofactor biosynthesis protein F N-terminal" evidence="1">
    <location>
        <begin position="22"/>
        <end position="106"/>
    </location>
</feature>
<dbReference type="Gene3D" id="2.40.128.20">
    <property type="match status" value="1"/>
</dbReference>
<evidence type="ECO:0000259" key="1">
    <source>
        <dbReference type="Pfam" id="PF10703"/>
    </source>
</evidence>
<evidence type="ECO:0000313" key="3">
    <source>
        <dbReference type="Proteomes" id="UP000019471"/>
    </source>
</evidence>